<reference evidence="2" key="2">
    <citation type="submission" date="2022-01" db="EMBL/GenBank/DDBJ databases">
        <authorList>
            <person name="Yamashiro T."/>
            <person name="Shiraishi A."/>
            <person name="Satake H."/>
            <person name="Nakayama K."/>
        </authorList>
    </citation>
    <scope>NUCLEOTIDE SEQUENCE</scope>
</reference>
<gene>
    <name evidence="2" type="ORF">Tco_0750349</name>
</gene>
<comment type="caution">
    <text evidence="2">The sequence shown here is derived from an EMBL/GenBank/DDBJ whole genome shotgun (WGS) entry which is preliminary data.</text>
</comment>
<feature type="compositionally biased region" description="Basic and acidic residues" evidence="1">
    <location>
        <begin position="104"/>
        <end position="115"/>
    </location>
</feature>
<reference evidence="2" key="1">
    <citation type="journal article" date="2022" name="Int. J. Mol. Sci.">
        <title>Draft Genome of Tanacetum Coccineum: Genomic Comparison of Closely Related Tanacetum-Family Plants.</title>
        <authorList>
            <person name="Yamashiro T."/>
            <person name="Shiraishi A."/>
            <person name="Nakayama K."/>
            <person name="Satake H."/>
        </authorList>
    </citation>
    <scope>NUCLEOTIDE SEQUENCE</scope>
</reference>
<evidence type="ECO:0000256" key="1">
    <source>
        <dbReference type="SAM" id="MobiDB-lite"/>
    </source>
</evidence>
<keyword evidence="3" id="KW-1185">Reference proteome</keyword>
<feature type="compositionally biased region" description="Polar residues" evidence="1">
    <location>
        <begin position="126"/>
        <end position="137"/>
    </location>
</feature>
<proteinExistence type="predicted"/>
<evidence type="ECO:0000313" key="2">
    <source>
        <dbReference type="EMBL" id="GJS83808.1"/>
    </source>
</evidence>
<protein>
    <submittedName>
        <fullName evidence="2">Uncharacterized protein</fullName>
    </submittedName>
</protein>
<feature type="region of interest" description="Disordered" evidence="1">
    <location>
        <begin position="61"/>
        <end position="137"/>
    </location>
</feature>
<evidence type="ECO:0000313" key="3">
    <source>
        <dbReference type="Proteomes" id="UP001151760"/>
    </source>
</evidence>
<sequence>MISIRKGRISDTYIFAQSTLSVYNHQKVSLQLENIAEAYEISSVVVGPTIHLPWTNISAPAHQDQGATHGVISTDGNAMPQAPSQVPFPMGINVRSRMSKKQNISREENNGERSLDTGNGKVFSYRDSSSGSTKDLE</sequence>
<accession>A0ABQ4Z479</accession>
<dbReference type="EMBL" id="BQNB010010927">
    <property type="protein sequence ID" value="GJS83808.1"/>
    <property type="molecule type" value="Genomic_DNA"/>
</dbReference>
<dbReference type="Proteomes" id="UP001151760">
    <property type="component" value="Unassembled WGS sequence"/>
</dbReference>
<name>A0ABQ4Z479_9ASTR</name>
<organism evidence="2 3">
    <name type="scientific">Tanacetum coccineum</name>
    <dbReference type="NCBI Taxonomy" id="301880"/>
    <lineage>
        <taxon>Eukaryota</taxon>
        <taxon>Viridiplantae</taxon>
        <taxon>Streptophyta</taxon>
        <taxon>Embryophyta</taxon>
        <taxon>Tracheophyta</taxon>
        <taxon>Spermatophyta</taxon>
        <taxon>Magnoliopsida</taxon>
        <taxon>eudicotyledons</taxon>
        <taxon>Gunneridae</taxon>
        <taxon>Pentapetalae</taxon>
        <taxon>asterids</taxon>
        <taxon>campanulids</taxon>
        <taxon>Asterales</taxon>
        <taxon>Asteraceae</taxon>
        <taxon>Asteroideae</taxon>
        <taxon>Anthemideae</taxon>
        <taxon>Anthemidinae</taxon>
        <taxon>Tanacetum</taxon>
    </lineage>
</organism>